<dbReference type="Gene3D" id="3.10.450.50">
    <property type="match status" value="1"/>
</dbReference>
<dbReference type="Pfam" id="PF07366">
    <property type="entry name" value="SnoaL"/>
    <property type="match status" value="1"/>
</dbReference>
<feature type="signal peptide" evidence="1">
    <location>
        <begin position="1"/>
        <end position="24"/>
    </location>
</feature>
<keyword evidence="4" id="KW-1185">Reference proteome</keyword>
<evidence type="ECO:0000259" key="2">
    <source>
        <dbReference type="Pfam" id="PF03992"/>
    </source>
</evidence>
<gene>
    <name evidence="3" type="ORF">WJU22_11905</name>
</gene>
<name>A0ABZ2Z9G3_9BACT</name>
<dbReference type="PANTHER" id="PTHR38436:SF1">
    <property type="entry name" value="ESTER CYCLASE"/>
    <property type="match status" value="1"/>
</dbReference>
<dbReference type="InterPro" id="IPR007138">
    <property type="entry name" value="ABM_dom"/>
</dbReference>
<dbReference type="SUPFAM" id="SSF54427">
    <property type="entry name" value="NTF2-like"/>
    <property type="match status" value="1"/>
</dbReference>
<dbReference type="RefSeq" id="WP_341843455.1">
    <property type="nucleotide sequence ID" value="NZ_CP149792.1"/>
</dbReference>
<sequence>MMTTILSAASLALSVSLSPESAPAQHFLSPAIEQTDTSTAQHNKEVVRQLFEQVINERHFADMPKYVANEYTGPSGLKGPAAFEASILGLIRSFPDIRWQLLEFIAEGDKVMVKWQWKGTHAGDFQHISATGLHITHNAIAIFTLKHEKVIDGFLFNDRLGFLQQLRQLPADESQIRAKNQPGEVRFVDQFTVPAAAKKAFLERVRINRDFIKTLPGFLEDELLGHTAENGDFICITTARWKNAEALQAAKTAVQQAYRKEGFDPAAFMQKLKIRMERGVFEPIANTEE</sequence>
<dbReference type="PANTHER" id="PTHR38436">
    <property type="entry name" value="POLYKETIDE CYCLASE SNOAL-LIKE DOMAIN"/>
    <property type="match status" value="1"/>
</dbReference>
<keyword evidence="1" id="KW-0732">Signal</keyword>
<protein>
    <submittedName>
        <fullName evidence="3">Ester cyclase</fullName>
    </submittedName>
</protein>
<dbReference type="InterPro" id="IPR009959">
    <property type="entry name" value="Cyclase_SnoaL-like"/>
</dbReference>
<dbReference type="EMBL" id="CP150096">
    <property type="protein sequence ID" value="WZN48876.1"/>
    <property type="molecule type" value="Genomic_DNA"/>
</dbReference>
<evidence type="ECO:0000256" key="1">
    <source>
        <dbReference type="SAM" id="SignalP"/>
    </source>
</evidence>
<dbReference type="Proteomes" id="UP001449657">
    <property type="component" value="Chromosome"/>
</dbReference>
<feature type="domain" description="ABM" evidence="2">
    <location>
        <begin position="190"/>
        <end position="251"/>
    </location>
</feature>
<dbReference type="Gene3D" id="3.30.70.100">
    <property type="match status" value="1"/>
</dbReference>
<organism evidence="3 4">
    <name type="scientific">Chitinophaga caseinilytica</name>
    <dbReference type="NCBI Taxonomy" id="2267521"/>
    <lineage>
        <taxon>Bacteria</taxon>
        <taxon>Pseudomonadati</taxon>
        <taxon>Bacteroidota</taxon>
        <taxon>Chitinophagia</taxon>
        <taxon>Chitinophagales</taxon>
        <taxon>Chitinophagaceae</taxon>
        <taxon>Chitinophaga</taxon>
    </lineage>
</organism>
<dbReference type="SUPFAM" id="SSF54909">
    <property type="entry name" value="Dimeric alpha+beta barrel"/>
    <property type="match status" value="1"/>
</dbReference>
<evidence type="ECO:0000313" key="4">
    <source>
        <dbReference type="Proteomes" id="UP001449657"/>
    </source>
</evidence>
<accession>A0ABZ2Z9G3</accession>
<proteinExistence type="predicted"/>
<feature type="chain" id="PRO_5045978082" evidence="1">
    <location>
        <begin position="25"/>
        <end position="289"/>
    </location>
</feature>
<dbReference type="InterPro" id="IPR011008">
    <property type="entry name" value="Dimeric_a/b-barrel"/>
</dbReference>
<evidence type="ECO:0000313" key="3">
    <source>
        <dbReference type="EMBL" id="WZN48876.1"/>
    </source>
</evidence>
<dbReference type="InterPro" id="IPR032710">
    <property type="entry name" value="NTF2-like_dom_sf"/>
</dbReference>
<reference evidence="3 4" key="1">
    <citation type="submission" date="2024-03" db="EMBL/GenBank/DDBJ databases">
        <title>Chitinophaga caseinilytica sp. nov., a casein hydrolysing bacterium isolated from forest soil.</title>
        <authorList>
            <person name="Lee D.S."/>
            <person name="Han D.M."/>
            <person name="Baek J.H."/>
            <person name="Choi D.G."/>
            <person name="Jeon J.H."/>
            <person name="Jeon C.O."/>
        </authorList>
    </citation>
    <scope>NUCLEOTIDE SEQUENCE [LARGE SCALE GENOMIC DNA]</scope>
    <source>
        <strain evidence="3 4">KACC 19118</strain>
    </source>
</reference>
<dbReference type="Pfam" id="PF03992">
    <property type="entry name" value="ABM"/>
    <property type="match status" value="1"/>
</dbReference>